<dbReference type="InterPro" id="IPR001680">
    <property type="entry name" value="WD40_rpt"/>
</dbReference>
<keyword evidence="1" id="KW-0853">WD repeat</keyword>
<evidence type="ECO:0000313" key="4">
    <source>
        <dbReference type="EMBL" id="KAG8195364.1"/>
    </source>
</evidence>
<dbReference type="SUPFAM" id="SSF81383">
    <property type="entry name" value="F-box domain"/>
    <property type="match status" value="1"/>
</dbReference>
<dbReference type="PANTHER" id="PTHR20995">
    <property type="entry name" value="F-BOX/WD REPEAT-CONTAINING PROTEIN 5"/>
    <property type="match status" value="1"/>
</dbReference>
<feature type="region of interest" description="Disordered" evidence="2">
    <location>
        <begin position="347"/>
        <end position="368"/>
    </location>
</feature>
<reference evidence="4 5" key="1">
    <citation type="journal article" date="2022" name="Nat. Ecol. Evol.">
        <title>A masculinizing supergene underlies an exaggerated male reproductive morph in a spider.</title>
        <authorList>
            <person name="Hendrickx F."/>
            <person name="De Corte Z."/>
            <person name="Sonet G."/>
            <person name="Van Belleghem S.M."/>
            <person name="Kostlbacher S."/>
            <person name="Vangestel C."/>
        </authorList>
    </citation>
    <scope>NUCLEOTIDE SEQUENCE [LARGE SCALE GENOMIC DNA]</scope>
    <source>
        <strain evidence="4">W744_W776</strain>
    </source>
</reference>
<comment type="caution">
    <text evidence="4">The sequence shown here is derived from an EMBL/GenBank/DDBJ whole genome shotgun (WGS) entry which is preliminary data.</text>
</comment>
<dbReference type="Pfam" id="PF00400">
    <property type="entry name" value="WD40"/>
    <property type="match status" value="2"/>
</dbReference>
<accession>A0AAV6VF81</accession>
<dbReference type="InterPro" id="IPR015943">
    <property type="entry name" value="WD40/YVTN_repeat-like_dom_sf"/>
</dbReference>
<feature type="compositionally biased region" description="Acidic residues" evidence="2">
    <location>
        <begin position="416"/>
        <end position="428"/>
    </location>
</feature>
<organism evidence="4 5">
    <name type="scientific">Oedothorax gibbosus</name>
    <dbReference type="NCBI Taxonomy" id="931172"/>
    <lineage>
        <taxon>Eukaryota</taxon>
        <taxon>Metazoa</taxon>
        <taxon>Ecdysozoa</taxon>
        <taxon>Arthropoda</taxon>
        <taxon>Chelicerata</taxon>
        <taxon>Arachnida</taxon>
        <taxon>Araneae</taxon>
        <taxon>Araneomorphae</taxon>
        <taxon>Entelegynae</taxon>
        <taxon>Araneoidea</taxon>
        <taxon>Linyphiidae</taxon>
        <taxon>Erigoninae</taxon>
        <taxon>Oedothorax</taxon>
    </lineage>
</organism>
<dbReference type="PROSITE" id="PS50082">
    <property type="entry name" value="WD_REPEATS_2"/>
    <property type="match status" value="2"/>
</dbReference>
<dbReference type="SMART" id="SM00320">
    <property type="entry name" value="WD40"/>
    <property type="match status" value="3"/>
</dbReference>
<feature type="domain" description="F-box" evidence="3">
    <location>
        <begin position="9"/>
        <end position="55"/>
    </location>
</feature>
<evidence type="ECO:0000259" key="3">
    <source>
        <dbReference type="PROSITE" id="PS50181"/>
    </source>
</evidence>
<dbReference type="InterPro" id="IPR036322">
    <property type="entry name" value="WD40_repeat_dom_sf"/>
</dbReference>
<name>A0AAV6VF81_9ARAC</name>
<sequence length="685" mass="78859">MYFEESNPSGYWHILPDPVLLYIFSQLQAKQLVNVRRTCRNWLRVATDELLWKRLFQNDFKIDKSIPIAPGRYSWFSEYRRLKYHTPTEETEVLKVHTHQVLHVSFSHNGEMFASSSKDGYIKVWTATYPAEVCYSKDMKSFSWNYTQFSQFNESDTLLLVSGVHFGAHTASGEIAVFNIPAGFTLQCRVLNKPYDTFGTWYTDDYLLSGRLHFLGHLVSCSALWLNKAWQESESEKKPIIKRLYKFYNKKASSIRTITVANCLAHDPEMGFPQDGASSTRRPVHGNPVSREALVNFGSGLWNPGSGRSKDIIAGSHPKDYKIHYGAESNEACTMDSPIRYSQEFRRAQRDKIPSEEEDNTSSEFEEPLLPWDEEWNGFCEEDNSLILKDQHTSKKKTSKLHSRSSRKSTQKSPEESDSDTADADSLDENNILDPRDKFLIFTLGALTYTPHQIGFKRIKPFKFAEESTETKSLEEQIKELNQPPPPSPDWHNEELVAQYFDQVDHIIDLHGHIIGMGVSPDHRYLYVNSRPWPQGYVIENPLIPPPIAQEIDIHVIDLITLKEVGTMLRSHKAYTPNDECFFIFLDVSENYVASGAEDNHGYLWDRHYGNCLSKLPHKDVVNSVAFNPKDSEMLVTASDDFTLKVWRSKNRVRQLEIMSEDENSSFLVERMDRIFVGKCSEIVL</sequence>
<dbReference type="InterPro" id="IPR036047">
    <property type="entry name" value="F-box-like_dom_sf"/>
</dbReference>
<feature type="repeat" description="WD" evidence="1">
    <location>
        <begin position="615"/>
        <end position="647"/>
    </location>
</feature>
<gene>
    <name evidence="4" type="ORF">JTE90_001382</name>
</gene>
<dbReference type="EMBL" id="JAFNEN010000089">
    <property type="protein sequence ID" value="KAG8195364.1"/>
    <property type="molecule type" value="Genomic_DNA"/>
</dbReference>
<dbReference type="Pfam" id="PF12937">
    <property type="entry name" value="F-box-like"/>
    <property type="match status" value="1"/>
</dbReference>
<evidence type="ECO:0000256" key="2">
    <source>
        <dbReference type="SAM" id="MobiDB-lite"/>
    </source>
</evidence>
<dbReference type="Gene3D" id="2.130.10.10">
    <property type="entry name" value="YVTN repeat-like/Quinoprotein amine dehydrogenase"/>
    <property type="match status" value="2"/>
</dbReference>
<dbReference type="PANTHER" id="PTHR20995:SF17">
    <property type="entry name" value="F-BOX_WD REPEAT-CONTAINING PROTEIN 5"/>
    <property type="match status" value="1"/>
</dbReference>
<dbReference type="AlphaFoldDB" id="A0AAV6VF81"/>
<dbReference type="Gene3D" id="1.20.1280.50">
    <property type="match status" value="1"/>
</dbReference>
<feature type="region of interest" description="Disordered" evidence="2">
    <location>
        <begin position="390"/>
        <end position="430"/>
    </location>
</feature>
<dbReference type="PROSITE" id="PS50294">
    <property type="entry name" value="WD_REPEATS_REGION"/>
    <property type="match status" value="2"/>
</dbReference>
<dbReference type="GO" id="GO:0016567">
    <property type="term" value="P:protein ubiquitination"/>
    <property type="evidence" value="ECO:0007669"/>
    <property type="project" value="InterPro"/>
</dbReference>
<evidence type="ECO:0000313" key="5">
    <source>
        <dbReference type="Proteomes" id="UP000827092"/>
    </source>
</evidence>
<dbReference type="InterPro" id="IPR042508">
    <property type="entry name" value="FBXW5"/>
</dbReference>
<feature type="compositionally biased region" description="Acidic residues" evidence="2">
    <location>
        <begin position="356"/>
        <end position="368"/>
    </location>
</feature>
<dbReference type="GO" id="GO:0019005">
    <property type="term" value="C:SCF ubiquitin ligase complex"/>
    <property type="evidence" value="ECO:0007669"/>
    <property type="project" value="InterPro"/>
</dbReference>
<protein>
    <recommendedName>
        <fullName evidence="3">F-box domain-containing protein</fullName>
    </recommendedName>
</protein>
<dbReference type="GO" id="GO:0080008">
    <property type="term" value="C:Cul4-RING E3 ubiquitin ligase complex"/>
    <property type="evidence" value="ECO:0007669"/>
    <property type="project" value="InterPro"/>
</dbReference>
<keyword evidence="5" id="KW-1185">Reference proteome</keyword>
<dbReference type="PROSITE" id="PS50181">
    <property type="entry name" value="FBOX"/>
    <property type="match status" value="1"/>
</dbReference>
<feature type="region of interest" description="Disordered" evidence="2">
    <location>
        <begin position="471"/>
        <end position="492"/>
    </location>
</feature>
<dbReference type="Proteomes" id="UP000827092">
    <property type="component" value="Unassembled WGS sequence"/>
</dbReference>
<dbReference type="SUPFAM" id="SSF50978">
    <property type="entry name" value="WD40 repeat-like"/>
    <property type="match status" value="1"/>
</dbReference>
<evidence type="ECO:0000256" key="1">
    <source>
        <dbReference type="PROSITE-ProRule" id="PRU00221"/>
    </source>
</evidence>
<dbReference type="InterPro" id="IPR001810">
    <property type="entry name" value="F-box_dom"/>
</dbReference>
<dbReference type="SMART" id="SM00256">
    <property type="entry name" value="FBOX"/>
    <property type="match status" value="1"/>
</dbReference>
<feature type="repeat" description="WD" evidence="1">
    <location>
        <begin position="94"/>
        <end position="125"/>
    </location>
</feature>
<feature type="compositionally biased region" description="Basic residues" evidence="2">
    <location>
        <begin position="394"/>
        <end position="410"/>
    </location>
</feature>
<proteinExistence type="predicted"/>